<dbReference type="EMBL" id="JPQZ01000405">
    <property type="protein sequence ID" value="KKO73594.1"/>
    <property type="molecule type" value="Genomic_DNA"/>
</dbReference>
<dbReference type="VEuPathDB" id="MicrosporidiaDB:AAJ76_405000307"/>
<evidence type="ECO:0000313" key="2">
    <source>
        <dbReference type="EMBL" id="KKO73594.1"/>
    </source>
</evidence>
<dbReference type="GeneID" id="36320518"/>
<dbReference type="Proteomes" id="UP000034350">
    <property type="component" value="Unassembled WGS sequence"/>
</dbReference>
<organism evidence="2 3">
    <name type="scientific">Vairimorpha ceranae</name>
    <dbReference type="NCBI Taxonomy" id="40302"/>
    <lineage>
        <taxon>Eukaryota</taxon>
        <taxon>Fungi</taxon>
        <taxon>Fungi incertae sedis</taxon>
        <taxon>Microsporidia</taxon>
        <taxon>Nosematidae</taxon>
        <taxon>Vairimorpha</taxon>
    </lineage>
</organism>
<dbReference type="RefSeq" id="XP_024329336.1">
    <property type="nucleotide sequence ID" value="XM_024475572.1"/>
</dbReference>
<keyword evidence="3" id="KW-1185">Reference proteome</keyword>
<dbReference type="AlphaFoldDB" id="A0A0F9Z6N9"/>
<accession>A0A0F9Z6N9</accession>
<name>A0A0F9Z6N9_9MICR</name>
<evidence type="ECO:0000313" key="3">
    <source>
        <dbReference type="Proteomes" id="UP000034350"/>
    </source>
</evidence>
<dbReference type="InterPro" id="IPR054708">
    <property type="entry name" value="MTPAP-like_central"/>
</dbReference>
<reference evidence="2 3" key="1">
    <citation type="journal article" date="2015" name="Environ. Microbiol.">
        <title>Genome analyses suggest the presence of polyploidy and recent human-driven expansions in eight global populations of the honeybee pathogen Nosema ceranae.</title>
        <authorList>
            <person name="Pelin A."/>
            <person name="Selman M."/>
            <person name="Aris-Brosou S."/>
            <person name="Farinelli L."/>
            <person name="Corradi N."/>
        </authorList>
    </citation>
    <scope>NUCLEOTIDE SEQUENCE [LARGE SCALE GENOMIC DNA]</scope>
    <source>
        <strain evidence="2 3">PA08 1199</strain>
    </source>
</reference>
<comment type="caution">
    <text evidence="2">The sequence shown here is derived from an EMBL/GenBank/DDBJ whole genome shotgun (WGS) entry which is preliminary data.</text>
</comment>
<dbReference type="Gene3D" id="3.30.460.10">
    <property type="entry name" value="Beta Polymerase, domain 2"/>
    <property type="match status" value="1"/>
</dbReference>
<gene>
    <name evidence="2" type="ORF">AAJ76_405000307</name>
</gene>
<feature type="non-terminal residue" evidence="2">
    <location>
        <position position="102"/>
    </location>
</feature>
<sequence>MKDQIKTANKFLLNRYNKIKPSIKEQAFRLTWVNFIRKKVIKIYPNSSINLFGSFFTGLYVHSSDIDISLKIDTTDQNLVLKNIKHELYKTGLFTFINHLSH</sequence>
<dbReference type="OrthoDB" id="273917at2759"/>
<feature type="domain" description="Poly(A) RNA polymerase mitochondrial-like central palm" evidence="1">
    <location>
        <begin position="11"/>
        <end position="77"/>
    </location>
</feature>
<proteinExistence type="predicted"/>
<dbReference type="InterPro" id="IPR043519">
    <property type="entry name" value="NT_sf"/>
</dbReference>
<evidence type="ECO:0000259" key="1">
    <source>
        <dbReference type="Pfam" id="PF22600"/>
    </source>
</evidence>
<dbReference type="GO" id="GO:0010605">
    <property type="term" value="P:negative regulation of macromolecule metabolic process"/>
    <property type="evidence" value="ECO:0007669"/>
    <property type="project" value="UniProtKB-ARBA"/>
</dbReference>
<dbReference type="SUPFAM" id="SSF81301">
    <property type="entry name" value="Nucleotidyltransferase"/>
    <property type="match status" value="1"/>
</dbReference>
<dbReference type="GO" id="GO:0016779">
    <property type="term" value="F:nucleotidyltransferase activity"/>
    <property type="evidence" value="ECO:0007669"/>
    <property type="project" value="UniProtKB-ARBA"/>
</dbReference>
<dbReference type="Pfam" id="PF22600">
    <property type="entry name" value="MTPAP-like_central"/>
    <property type="match status" value="1"/>
</dbReference>
<protein>
    <recommendedName>
        <fullName evidence="1">Poly(A) RNA polymerase mitochondrial-like central palm domain-containing protein</fullName>
    </recommendedName>
</protein>